<dbReference type="EMBL" id="VLKX01000002">
    <property type="protein sequence ID" value="TWI50780.1"/>
    <property type="molecule type" value="Genomic_DNA"/>
</dbReference>
<dbReference type="OrthoDB" id="848221at2"/>
<keyword evidence="3" id="KW-1185">Reference proteome</keyword>
<dbReference type="RefSeq" id="WP_114753209.1">
    <property type="nucleotide sequence ID" value="NZ_QQBA01000002.1"/>
</dbReference>
<dbReference type="SUPFAM" id="SSF49464">
    <property type="entry name" value="Carboxypeptidase regulatory domain-like"/>
    <property type="match status" value="1"/>
</dbReference>
<dbReference type="Proteomes" id="UP000254518">
    <property type="component" value="Unassembled WGS sequence"/>
</dbReference>
<keyword evidence="2" id="KW-0378">Hydrolase</keyword>
<name>A0A562Q3P8_9FLAO</name>
<dbReference type="AlphaFoldDB" id="A0A562Q3P8"/>
<organism evidence="2 4">
    <name type="scientific">Flavobacterium glaciei</name>
    <dbReference type="NCBI Taxonomy" id="386300"/>
    <lineage>
        <taxon>Bacteria</taxon>
        <taxon>Pseudomonadati</taxon>
        <taxon>Bacteroidota</taxon>
        <taxon>Flavobacteriia</taxon>
        <taxon>Flavobacteriales</taxon>
        <taxon>Flavobacteriaceae</taxon>
        <taxon>Flavobacterium</taxon>
    </lineage>
</organism>
<dbReference type="GO" id="GO:0004180">
    <property type="term" value="F:carboxypeptidase activity"/>
    <property type="evidence" value="ECO:0007669"/>
    <property type="project" value="UniProtKB-KW"/>
</dbReference>
<keyword evidence="2" id="KW-0121">Carboxypeptidase</keyword>
<dbReference type="Proteomes" id="UP000321392">
    <property type="component" value="Unassembled WGS sequence"/>
</dbReference>
<dbReference type="Pfam" id="PF13715">
    <property type="entry name" value="CarbopepD_reg_2"/>
    <property type="match status" value="1"/>
</dbReference>
<keyword evidence="2" id="KW-0645">Protease</keyword>
<comment type="caution">
    <text evidence="2">The sequence shown here is derived from an EMBL/GenBank/DDBJ whole genome shotgun (WGS) entry which is preliminary data.</text>
</comment>
<reference evidence="2 4" key="1">
    <citation type="journal article" date="2015" name="Stand. Genomic Sci.">
        <title>Genomic Encyclopedia of Bacterial and Archaeal Type Strains, Phase III: the genomes of soil and plant-associated and newly described type strains.</title>
        <authorList>
            <person name="Whitman W.B."/>
            <person name="Woyke T."/>
            <person name="Klenk H.P."/>
            <person name="Zhou Y."/>
            <person name="Lilburn T.G."/>
            <person name="Beck B.J."/>
            <person name="De Vos P."/>
            <person name="Vandamme P."/>
            <person name="Eisen J.A."/>
            <person name="Garrity G."/>
            <person name="Hugenholtz P."/>
            <person name="Kyrpides N.C."/>
        </authorList>
    </citation>
    <scope>NUCLEOTIDE SEQUENCE [LARGE SCALE GENOMIC DNA]</scope>
    <source>
        <strain evidence="2 4">CGMCC 1.5380</strain>
    </source>
</reference>
<reference evidence="1 3" key="2">
    <citation type="submission" date="2018-07" db="EMBL/GenBank/DDBJ databases">
        <title>Genomic Encyclopedia of Type Strains, Phase IV (KMG-IV): sequencing the most valuable type-strain genomes for metagenomic binning, comparative biology and taxonomic classification.</title>
        <authorList>
            <person name="Goeker M."/>
        </authorList>
    </citation>
    <scope>NUCLEOTIDE SEQUENCE [LARGE SCALE GENOMIC DNA]</scope>
    <source>
        <strain evidence="1 3">DSM 19728</strain>
    </source>
</reference>
<dbReference type="InterPro" id="IPR008969">
    <property type="entry name" value="CarboxyPept-like_regulatory"/>
</dbReference>
<dbReference type="EMBL" id="QQBA01000002">
    <property type="protein sequence ID" value="RDI57418.1"/>
    <property type="molecule type" value="Genomic_DNA"/>
</dbReference>
<gene>
    <name evidence="1" type="ORF">DFR66_10228</name>
    <name evidence="2" type="ORF">IQ02_00688</name>
</gene>
<accession>A0A562Q3P8</accession>
<evidence type="ECO:0000313" key="3">
    <source>
        <dbReference type="Proteomes" id="UP000254518"/>
    </source>
</evidence>
<sequence>MRINIAITLLLFYNSFFGQVLVNGKIKSEDGKELQFVNIGIKNKNIGTISDENGNFSLIIDNSKTNEILTFSYIGFEELNAKIEDVLKLKNKELVLKQKTTDLSEVIIVATKATELEIGTKSYSSMVAGYVRANNDKNKDIQEFAKKIKLKKPSKILNVNINLFNVNADTTRFRINFYNIKDNLPFEKINTENIIVKQKVENGWNKFDLTDFDLKFDIPLFITIEYIPEKLDEKEPFRYSGQLFGESITRSSSLGTWNTKKGLTMAMYVTVKQ</sequence>
<protein>
    <submittedName>
        <fullName evidence="2">Carboxypeptidase-like protein</fullName>
    </submittedName>
</protein>
<reference evidence="2" key="3">
    <citation type="submission" date="2019-07" db="EMBL/GenBank/DDBJ databases">
        <authorList>
            <person name="Whitman W."/>
            <person name="Huntemann M."/>
            <person name="Clum A."/>
            <person name="Pillay M."/>
            <person name="Palaniappan K."/>
            <person name="Varghese N."/>
            <person name="Mikhailova N."/>
            <person name="Stamatis D."/>
            <person name="Reddy T."/>
            <person name="Daum C."/>
            <person name="Shapiro N."/>
            <person name="Ivanova N."/>
            <person name="Kyrpides N."/>
            <person name="Woyke T."/>
        </authorList>
    </citation>
    <scope>NUCLEOTIDE SEQUENCE</scope>
    <source>
        <strain evidence="2">CGMCC 1.5380</strain>
    </source>
</reference>
<proteinExistence type="predicted"/>
<evidence type="ECO:0000313" key="1">
    <source>
        <dbReference type="EMBL" id="RDI57418.1"/>
    </source>
</evidence>
<evidence type="ECO:0000313" key="4">
    <source>
        <dbReference type="Proteomes" id="UP000321392"/>
    </source>
</evidence>
<evidence type="ECO:0000313" key="2">
    <source>
        <dbReference type="EMBL" id="TWI50780.1"/>
    </source>
</evidence>